<proteinExistence type="inferred from homology"/>
<evidence type="ECO:0000313" key="10">
    <source>
        <dbReference type="Proteomes" id="UP000694865"/>
    </source>
</evidence>
<feature type="transmembrane region" description="Helical" evidence="8">
    <location>
        <begin position="155"/>
        <end position="176"/>
    </location>
</feature>
<keyword evidence="4" id="KW-0109">Calcium transport</keyword>
<dbReference type="InterPro" id="IPR004481">
    <property type="entry name" value="K/Na/Ca-exchanger"/>
</dbReference>
<comment type="similarity">
    <text evidence="2">Belongs to the Ca(2+):cation antiporter (CaCA) (TC 2.A.19) family. SLC24A subfamily.</text>
</comment>
<dbReference type="RefSeq" id="XP_006813892.1">
    <property type="nucleotide sequence ID" value="XM_006813829.1"/>
</dbReference>
<keyword evidence="7 8" id="KW-0472">Membrane</keyword>
<organism evidence="10 11">
    <name type="scientific">Saccoglossus kowalevskii</name>
    <name type="common">Acorn worm</name>
    <dbReference type="NCBI Taxonomy" id="10224"/>
    <lineage>
        <taxon>Eukaryota</taxon>
        <taxon>Metazoa</taxon>
        <taxon>Hemichordata</taxon>
        <taxon>Enteropneusta</taxon>
        <taxon>Harrimaniidae</taxon>
        <taxon>Saccoglossus</taxon>
    </lineage>
</organism>
<comment type="subcellular location">
    <subcellularLocation>
        <location evidence="1">Membrane</location>
        <topology evidence="1">Multi-pass membrane protein</topology>
    </subcellularLocation>
</comment>
<evidence type="ECO:0000256" key="5">
    <source>
        <dbReference type="ARBA" id="ARBA00022692"/>
    </source>
</evidence>
<protein>
    <submittedName>
        <fullName evidence="11">Sodium/potassium/calcium exchanger 3-like</fullName>
    </submittedName>
</protein>
<dbReference type="GeneID" id="102807900"/>
<keyword evidence="4" id="KW-0813">Transport</keyword>
<keyword evidence="5 8" id="KW-0812">Transmembrane</keyword>
<feature type="transmembrane region" description="Helical" evidence="8">
    <location>
        <begin position="34"/>
        <end position="58"/>
    </location>
</feature>
<keyword evidence="10" id="KW-1185">Reference proteome</keyword>
<name>A0ABM0M1K1_SACKO</name>
<dbReference type="Pfam" id="PF01699">
    <property type="entry name" value="Na_Ca_ex"/>
    <property type="match status" value="1"/>
</dbReference>
<keyword evidence="6 8" id="KW-1133">Transmembrane helix</keyword>
<accession>A0ABM0M1K1</accession>
<evidence type="ECO:0000256" key="6">
    <source>
        <dbReference type="ARBA" id="ARBA00022989"/>
    </source>
</evidence>
<reference evidence="11" key="1">
    <citation type="submission" date="2025-08" db="UniProtKB">
        <authorList>
            <consortium name="RefSeq"/>
        </authorList>
    </citation>
    <scope>IDENTIFICATION</scope>
    <source>
        <tissue evidence="11">Testes</tissue>
    </source>
</reference>
<dbReference type="Proteomes" id="UP000694865">
    <property type="component" value="Unplaced"/>
</dbReference>
<dbReference type="InterPro" id="IPR004837">
    <property type="entry name" value="NaCa_Exmemb"/>
</dbReference>
<evidence type="ECO:0000256" key="1">
    <source>
        <dbReference type="ARBA" id="ARBA00004141"/>
    </source>
</evidence>
<evidence type="ECO:0000256" key="8">
    <source>
        <dbReference type="SAM" id="Phobius"/>
    </source>
</evidence>
<evidence type="ECO:0000256" key="3">
    <source>
        <dbReference type="ARBA" id="ARBA00022449"/>
    </source>
</evidence>
<sequence length="241" mass="27290">MALDLECSLLSRRRVRGRTSEHVKIGRTKSRNLFVHYGLLVILYSCVLLFMWTVTRLLNNAFPIFRNQNVPEVDEYTSYGRHLLRVRPNCTPRSVDEFPADFMSDEQRNKGGIVVHIFIACYMFVSLAYVCEVYFVPSLEILCKLVGLQHDVAGATLMALGTSAPEFATSVIGVFITDTDIGLGTVVGSLVFNLFMIIACCCFFAGREVPLHWWPLCRDCIVYLIGILGLVLVMFDNICRW</sequence>
<dbReference type="Gene3D" id="1.20.1420.30">
    <property type="entry name" value="NCX, central ion-binding region"/>
    <property type="match status" value="1"/>
</dbReference>
<feature type="transmembrane region" description="Helical" evidence="8">
    <location>
        <begin position="113"/>
        <end position="135"/>
    </location>
</feature>
<gene>
    <name evidence="11" type="primary">LOC102807900</name>
</gene>
<evidence type="ECO:0000256" key="7">
    <source>
        <dbReference type="ARBA" id="ARBA00023136"/>
    </source>
</evidence>
<keyword evidence="3" id="KW-0050">Antiport</keyword>
<dbReference type="PANTHER" id="PTHR10846">
    <property type="entry name" value="SODIUM/POTASSIUM/CALCIUM EXCHANGER"/>
    <property type="match status" value="1"/>
</dbReference>
<evidence type="ECO:0000256" key="4">
    <source>
        <dbReference type="ARBA" id="ARBA00022568"/>
    </source>
</evidence>
<feature type="transmembrane region" description="Helical" evidence="8">
    <location>
        <begin position="212"/>
        <end position="235"/>
    </location>
</feature>
<dbReference type="InterPro" id="IPR044880">
    <property type="entry name" value="NCX_ion-bd_dom_sf"/>
</dbReference>
<evidence type="ECO:0000313" key="11">
    <source>
        <dbReference type="RefSeq" id="XP_006813892.1"/>
    </source>
</evidence>
<keyword evidence="4" id="KW-0406">Ion transport</keyword>
<keyword evidence="4" id="KW-0106">Calcium</keyword>
<feature type="transmembrane region" description="Helical" evidence="8">
    <location>
        <begin position="183"/>
        <end position="206"/>
    </location>
</feature>
<dbReference type="PANTHER" id="PTHR10846:SF73">
    <property type="entry name" value="SODIUM_CALCIUM EXCHANGER MEMBRANE REGION DOMAIN-CONTAINING PROTEIN"/>
    <property type="match status" value="1"/>
</dbReference>
<feature type="domain" description="Sodium/calcium exchanger membrane region" evidence="9">
    <location>
        <begin position="118"/>
        <end position="233"/>
    </location>
</feature>
<evidence type="ECO:0000256" key="2">
    <source>
        <dbReference type="ARBA" id="ARBA00005364"/>
    </source>
</evidence>
<evidence type="ECO:0000259" key="9">
    <source>
        <dbReference type="Pfam" id="PF01699"/>
    </source>
</evidence>